<feature type="non-terminal residue" evidence="1">
    <location>
        <position position="1"/>
    </location>
</feature>
<dbReference type="EMBL" id="CAJVCH010265533">
    <property type="protein sequence ID" value="CAG7734252.1"/>
    <property type="molecule type" value="Genomic_DNA"/>
</dbReference>
<name>A0A8J2PEA8_9HEXA</name>
<protein>
    <submittedName>
        <fullName evidence="1">Uncharacterized protein</fullName>
    </submittedName>
</protein>
<gene>
    <name evidence="1" type="ORF">AFUS01_LOCUS22651</name>
</gene>
<reference evidence="1" key="1">
    <citation type="submission" date="2021-06" db="EMBL/GenBank/DDBJ databases">
        <authorList>
            <person name="Hodson N. C."/>
            <person name="Mongue J. A."/>
            <person name="Jaron S. K."/>
        </authorList>
    </citation>
    <scope>NUCLEOTIDE SEQUENCE</scope>
</reference>
<comment type="caution">
    <text evidence="1">The sequence shown here is derived from an EMBL/GenBank/DDBJ whole genome shotgun (WGS) entry which is preliminary data.</text>
</comment>
<evidence type="ECO:0000313" key="1">
    <source>
        <dbReference type="EMBL" id="CAG7734252.1"/>
    </source>
</evidence>
<organism evidence="1 2">
    <name type="scientific">Allacma fusca</name>
    <dbReference type="NCBI Taxonomy" id="39272"/>
    <lineage>
        <taxon>Eukaryota</taxon>
        <taxon>Metazoa</taxon>
        <taxon>Ecdysozoa</taxon>
        <taxon>Arthropoda</taxon>
        <taxon>Hexapoda</taxon>
        <taxon>Collembola</taxon>
        <taxon>Symphypleona</taxon>
        <taxon>Sminthuridae</taxon>
        <taxon>Allacma</taxon>
    </lineage>
</organism>
<dbReference type="OrthoDB" id="1607513at2759"/>
<sequence>MTTVANIVNLACQDALAVLKNSNSIDVEMSDLEIDEDDRSWNHDSDLQIEHSDYLCSDHSDCDEPVLPKMSIYVKQPGIIVIMNFDNELMLDWHCINNCNRIVFVFKKLENLVDSDNIKVLWNSSYNMFKRLMELKKQFEAIQRSERILSKYSLSESEWQFVRSVVNFLEPFEAVTVLLSKSKLHTMALTAAIYIKLYKHLESFEPQLFNVGIVNAAKAACDKFN</sequence>
<dbReference type="Proteomes" id="UP000708208">
    <property type="component" value="Unassembled WGS sequence"/>
</dbReference>
<keyword evidence="2" id="KW-1185">Reference proteome</keyword>
<proteinExistence type="predicted"/>
<accession>A0A8J2PEA8</accession>
<dbReference type="AlphaFoldDB" id="A0A8J2PEA8"/>
<evidence type="ECO:0000313" key="2">
    <source>
        <dbReference type="Proteomes" id="UP000708208"/>
    </source>
</evidence>